<reference evidence="2 3" key="1">
    <citation type="submission" date="2024-01" db="EMBL/GenBank/DDBJ databases">
        <title>A telomere-to-telomere, gap-free genome of sweet tea (Lithocarpus litseifolius).</title>
        <authorList>
            <person name="Zhou J."/>
        </authorList>
    </citation>
    <scope>NUCLEOTIDE SEQUENCE [LARGE SCALE GENOMIC DNA]</scope>
    <source>
        <strain evidence="2">Zhou-2022a</strain>
        <tissue evidence="2">Leaf</tissue>
    </source>
</reference>
<feature type="compositionally biased region" description="Polar residues" evidence="1">
    <location>
        <begin position="66"/>
        <end position="76"/>
    </location>
</feature>
<dbReference type="EMBL" id="JAZDWU010000011">
    <property type="protein sequence ID" value="KAK9985988.1"/>
    <property type="molecule type" value="Genomic_DNA"/>
</dbReference>
<evidence type="ECO:0000313" key="3">
    <source>
        <dbReference type="Proteomes" id="UP001459277"/>
    </source>
</evidence>
<feature type="compositionally biased region" description="Basic residues" evidence="1">
    <location>
        <begin position="14"/>
        <end position="26"/>
    </location>
</feature>
<accession>A0AAW2BKA7</accession>
<dbReference type="AlphaFoldDB" id="A0AAW2BKA7"/>
<evidence type="ECO:0000313" key="2">
    <source>
        <dbReference type="EMBL" id="KAK9985988.1"/>
    </source>
</evidence>
<feature type="region of interest" description="Disordered" evidence="1">
    <location>
        <begin position="1"/>
        <end position="132"/>
    </location>
</feature>
<name>A0AAW2BKA7_9ROSI</name>
<dbReference type="Proteomes" id="UP001459277">
    <property type="component" value="Unassembled WGS sequence"/>
</dbReference>
<keyword evidence="3" id="KW-1185">Reference proteome</keyword>
<evidence type="ECO:0008006" key="4">
    <source>
        <dbReference type="Google" id="ProtNLM"/>
    </source>
</evidence>
<organism evidence="2 3">
    <name type="scientific">Lithocarpus litseifolius</name>
    <dbReference type="NCBI Taxonomy" id="425828"/>
    <lineage>
        <taxon>Eukaryota</taxon>
        <taxon>Viridiplantae</taxon>
        <taxon>Streptophyta</taxon>
        <taxon>Embryophyta</taxon>
        <taxon>Tracheophyta</taxon>
        <taxon>Spermatophyta</taxon>
        <taxon>Magnoliopsida</taxon>
        <taxon>eudicotyledons</taxon>
        <taxon>Gunneridae</taxon>
        <taxon>Pentapetalae</taxon>
        <taxon>rosids</taxon>
        <taxon>fabids</taxon>
        <taxon>Fagales</taxon>
        <taxon>Fagaceae</taxon>
        <taxon>Lithocarpus</taxon>
    </lineage>
</organism>
<evidence type="ECO:0000256" key="1">
    <source>
        <dbReference type="SAM" id="MobiDB-lite"/>
    </source>
</evidence>
<gene>
    <name evidence="2" type="ORF">SO802_030939</name>
</gene>
<sequence length="132" mass="14651">MWTPTGLPPVQPPIKRRPPGRRKKKRILEANEPRRGHSKGFGIAKRCKSCEKIGHNKRSCKGEVGGNSSLLGTQNQMRHRPKKTNANGQGVTQEQPNATSMPSSQQPRTNQQGTRPSKLQPRSNQLGTRQAN</sequence>
<proteinExistence type="predicted"/>
<protein>
    <recommendedName>
        <fullName evidence="4">CCHC-type domain-containing protein</fullName>
    </recommendedName>
</protein>
<feature type="compositionally biased region" description="Polar residues" evidence="1">
    <location>
        <begin position="84"/>
        <end position="132"/>
    </location>
</feature>
<comment type="caution">
    <text evidence="2">The sequence shown here is derived from an EMBL/GenBank/DDBJ whole genome shotgun (WGS) entry which is preliminary data.</text>
</comment>
<feature type="compositionally biased region" description="Pro residues" evidence="1">
    <location>
        <begin position="1"/>
        <end position="12"/>
    </location>
</feature>